<evidence type="ECO:0000313" key="3">
    <source>
        <dbReference type="Proteomes" id="UP000717696"/>
    </source>
</evidence>
<gene>
    <name evidence="2" type="ORF">B0J13DRAFT_561048</name>
</gene>
<feature type="compositionally biased region" description="Polar residues" evidence="1">
    <location>
        <begin position="307"/>
        <end position="326"/>
    </location>
</feature>
<dbReference type="EMBL" id="JAGMUU010000017">
    <property type="protein sequence ID" value="KAH7134709.1"/>
    <property type="molecule type" value="Genomic_DNA"/>
</dbReference>
<feature type="region of interest" description="Disordered" evidence="1">
    <location>
        <begin position="577"/>
        <end position="604"/>
    </location>
</feature>
<evidence type="ECO:0000256" key="1">
    <source>
        <dbReference type="SAM" id="MobiDB-lite"/>
    </source>
</evidence>
<dbReference type="InterPro" id="IPR017956">
    <property type="entry name" value="AT_hook_DNA-bd_motif"/>
</dbReference>
<keyword evidence="3" id="KW-1185">Reference proteome</keyword>
<dbReference type="GO" id="GO:0003677">
    <property type="term" value="F:DNA binding"/>
    <property type="evidence" value="ECO:0007669"/>
    <property type="project" value="InterPro"/>
</dbReference>
<evidence type="ECO:0000313" key="2">
    <source>
        <dbReference type="EMBL" id="KAH7134709.1"/>
    </source>
</evidence>
<feature type="compositionally biased region" description="Basic residues" evidence="1">
    <location>
        <begin position="447"/>
        <end position="457"/>
    </location>
</feature>
<feature type="compositionally biased region" description="Basic and acidic residues" evidence="1">
    <location>
        <begin position="495"/>
        <end position="508"/>
    </location>
</feature>
<dbReference type="OrthoDB" id="5404794at2759"/>
<accession>A0A9P9E8U5</accession>
<dbReference type="PRINTS" id="PR00929">
    <property type="entry name" value="ATHOOK"/>
</dbReference>
<name>A0A9P9E8U5_9HYPO</name>
<organism evidence="2 3">
    <name type="scientific">Dactylonectria estremocensis</name>
    <dbReference type="NCBI Taxonomy" id="1079267"/>
    <lineage>
        <taxon>Eukaryota</taxon>
        <taxon>Fungi</taxon>
        <taxon>Dikarya</taxon>
        <taxon>Ascomycota</taxon>
        <taxon>Pezizomycotina</taxon>
        <taxon>Sordariomycetes</taxon>
        <taxon>Hypocreomycetidae</taxon>
        <taxon>Hypocreales</taxon>
        <taxon>Nectriaceae</taxon>
        <taxon>Dactylonectria</taxon>
    </lineage>
</organism>
<feature type="region of interest" description="Disordered" evidence="1">
    <location>
        <begin position="103"/>
        <end position="264"/>
    </location>
</feature>
<proteinExistence type="predicted"/>
<feature type="compositionally biased region" description="Polar residues" evidence="1">
    <location>
        <begin position="103"/>
        <end position="133"/>
    </location>
</feature>
<evidence type="ECO:0008006" key="4">
    <source>
        <dbReference type="Google" id="ProtNLM"/>
    </source>
</evidence>
<feature type="compositionally biased region" description="Polar residues" evidence="1">
    <location>
        <begin position="222"/>
        <end position="231"/>
    </location>
</feature>
<feature type="compositionally biased region" description="Basic residues" evidence="1">
    <location>
        <begin position="483"/>
        <end position="494"/>
    </location>
</feature>
<comment type="caution">
    <text evidence="2">The sequence shown here is derived from an EMBL/GenBank/DDBJ whole genome shotgun (WGS) entry which is preliminary data.</text>
</comment>
<reference evidence="2" key="1">
    <citation type="journal article" date="2021" name="Nat. Commun.">
        <title>Genetic determinants of endophytism in the Arabidopsis root mycobiome.</title>
        <authorList>
            <person name="Mesny F."/>
            <person name="Miyauchi S."/>
            <person name="Thiergart T."/>
            <person name="Pickel B."/>
            <person name="Atanasova L."/>
            <person name="Karlsson M."/>
            <person name="Huettel B."/>
            <person name="Barry K.W."/>
            <person name="Haridas S."/>
            <person name="Chen C."/>
            <person name="Bauer D."/>
            <person name="Andreopoulos W."/>
            <person name="Pangilinan J."/>
            <person name="LaButti K."/>
            <person name="Riley R."/>
            <person name="Lipzen A."/>
            <person name="Clum A."/>
            <person name="Drula E."/>
            <person name="Henrissat B."/>
            <person name="Kohler A."/>
            <person name="Grigoriev I.V."/>
            <person name="Martin F.M."/>
            <person name="Hacquard S."/>
        </authorList>
    </citation>
    <scope>NUCLEOTIDE SEQUENCE</scope>
    <source>
        <strain evidence="2">MPI-CAGE-AT-0021</strain>
    </source>
</reference>
<feature type="compositionally biased region" description="Basic and acidic residues" evidence="1">
    <location>
        <begin position="191"/>
        <end position="212"/>
    </location>
</feature>
<feature type="compositionally biased region" description="Basic and acidic residues" evidence="1">
    <location>
        <begin position="525"/>
        <end position="552"/>
    </location>
</feature>
<dbReference type="AlphaFoldDB" id="A0A9P9E8U5"/>
<protein>
    <recommendedName>
        <fullName evidence="4">AT hook domain-containing protein</fullName>
    </recommendedName>
</protein>
<sequence>MPPFIIADSDDEDQNYSPPHRPLETSPRAFGAEGTCSFGGVSHTTLSTDPSFFQNIYNEQNEAAHSNAADGLLGSANNRALTSSEVTAPAPFQRRVTALIEPSSLTSISDPTATREPNMSSGKEMNELTQISTPGRKKAPTAMMDALWDVPSSPETGHARQVPKFKLNRQDESRSKPAPKPIAKLNQREPLSGKKNEHSHGQEAHGDDDAMRSSKRRRTESPHLSPQNSNEVDLVAIPFNYEDEDARSKSQLAAPSSVLPPTLPIDNDPSFFISAKRLTNAQKLKYQSVSLASSDDHRHDDLPPINQHVSQMMGSSGSVTNVNTPRSDGMGFSTAPLPSIASEADRCIATEVIEARLPSSPDIISVIEPPVKQKDTKKRGRSKKESAKQESPKQESPKQDGSKRDSPETSSRDDEVEAIRKSDEADLSIEKTNRNDEESDYEEQLVKPKKSRGRPRKKATEEAVQPATPLATKTKVGEDTTTQKKKRGRPRKQNKPTEAEQSSKEESRPSAIAKPVPSKPANSKIDSKALGKEKNARGQDELQHDHLAKSEPDTTVLKETSQNTAVPITLKTVEKIEKSETSDSSAVEESAKASPSGPVVKGTGQARGLSAITATNKPLYRVGLSKRSRIAPLLKSLRK</sequence>
<dbReference type="SMART" id="SM00384">
    <property type="entry name" value="AT_hook"/>
    <property type="match status" value="3"/>
</dbReference>
<feature type="compositionally biased region" description="Basic and acidic residues" evidence="1">
    <location>
        <begin position="383"/>
        <end position="436"/>
    </location>
</feature>
<dbReference type="Proteomes" id="UP000717696">
    <property type="component" value="Unassembled WGS sequence"/>
</dbReference>
<feature type="region of interest" description="Disordered" evidence="1">
    <location>
        <begin position="354"/>
        <end position="562"/>
    </location>
</feature>
<feature type="region of interest" description="Disordered" evidence="1">
    <location>
        <begin position="291"/>
        <end position="337"/>
    </location>
</feature>
<feature type="region of interest" description="Disordered" evidence="1">
    <location>
        <begin position="1"/>
        <end position="31"/>
    </location>
</feature>